<evidence type="ECO:0000313" key="3">
    <source>
        <dbReference type="EMBL" id="KKU08127.1"/>
    </source>
</evidence>
<organism evidence="3 4">
    <name type="scientific">Candidatus Magasanikbacteria bacterium GW2011_GWA2_45_39</name>
    <dbReference type="NCBI Taxonomy" id="1619041"/>
    <lineage>
        <taxon>Bacteria</taxon>
        <taxon>Candidatus Magasanikiibacteriota</taxon>
    </lineage>
</organism>
<feature type="chain" id="PRO_5002538604" description="Integral membrane protein" evidence="2">
    <location>
        <begin position="27"/>
        <end position="129"/>
    </location>
</feature>
<gene>
    <name evidence="3" type="ORF">UX10_C0002G0036</name>
</gene>
<evidence type="ECO:0000256" key="2">
    <source>
        <dbReference type="SAM" id="SignalP"/>
    </source>
</evidence>
<protein>
    <recommendedName>
        <fullName evidence="5">Integral membrane protein</fullName>
    </recommendedName>
</protein>
<keyword evidence="1" id="KW-1133">Transmembrane helix</keyword>
<name>A0A0G1MJ85_9BACT</name>
<dbReference type="EMBL" id="LCKX01000002">
    <property type="protein sequence ID" value="KKU08127.1"/>
    <property type="molecule type" value="Genomic_DNA"/>
</dbReference>
<dbReference type="AlphaFoldDB" id="A0A0G1MJ85"/>
<dbReference type="Pfam" id="PF18895">
    <property type="entry name" value="T4SS_pilin"/>
    <property type="match status" value="1"/>
</dbReference>
<dbReference type="InterPro" id="IPR043993">
    <property type="entry name" value="T4SS_pilin"/>
</dbReference>
<keyword evidence="1" id="KW-0472">Membrane</keyword>
<reference evidence="3 4" key="1">
    <citation type="journal article" date="2015" name="Nature">
        <title>rRNA introns, odd ribosomes, and small enigmatic genomes across a large radiation of phyla.</title>
        <authorList>
            <person name="Brown C.T."/>
            <person name="Hug L.A."/>
            <person name="Thomas B.C."/>
            <person name="Sharon I."/>
            <person name="Castelle C.J."/>
            <person name="Singh A."/>
            <person name="Wilkins M.J."/>
            <person name="Williams K.H."/>
            <person name="Banfield J.F."/>
        </authorList>
    </citation>
    <scope>NUCLEOTIDE SEQUENCE [LARGE SCALE GENOMIC DNA]</scope>
</reference>
<sequence length="129" mass="13652">MRLKQSIASLAVTGAVCAVSVLPVFAASNFKDAEKQFKTAAGEKGAGLSTNDNVEGKAASIIQTALSLLGVVFFILMVYGGFIWMTARGDETQAKKAKDIIIMATIGIIIILLSYAATYFVITQVFKAP</sequence>
<evidence type="ECO:0000256" key="1">
    <source>
        <dbReference type="SAM" id="Phobius"/>
    </source>
</evidence>
<keyword evidence="1" id="KW-0812">Transmembrane</keyword>
<proteinExistence type="predicted"/>
<feature type="transmembrane region" description="Helical" evidence="1">
    <location>
        <begin position="100"/>
        <end position="122"/>
    </location>
</feature>
<feature type="transmembrane region" description="Helical" evidence="1">
    <location>
        <begin position="58"/>
        <end position="79"/>
    </location>
</feature>
<feature type="signal peptide" evidence="2">
    <location>
        <begin position="1"/>
        <end position="26"/>
    </location>
</feature>
<accession>A0A0G1MJ85</accession>
<evidence type="ECO:0000313" key="4">
    <source>
        <dbReference type="Proteomes" id="UP000033999"/>
    </source>
</evidence>
<evidence type="ECO:0008006" key="5">
    <source>
        <dbReference type="Google" id="ProtNLM"/>
    </source>
</evidence>
<dbReference type="Proteomes" id="UP000033999">
    <property type="component" value="Unassembled WGS sequence"/>
</dbReference>
<comment type="caution">
    <text evidence="3">The sequence shown here is derived from an EMBL/GenBank/DDBJ whole genome shotgun (WGS) entry which is preliminary data.</text>
</comment>
<dbReference type="PATRIC" id="fig|1619041.3.peg.105"/>
<keyword evidence="2" id="KW-0732">Signal</keyword>